<organism evidence="2 3">
    <name type="scientific">Endocarpon pusillum</name>
    <dbReference type="NCBI Taxonomy" id="364733"/>
    <lineage>
        <taxon>Eukaryota</taxon>
        <taxon>Fungi</taxon>
        <taxon>Dikarya</taxon>
        <taxon>Ascomycota</taxon>
        <taxon>Pezizomycotina</taxon>
        <taxon>Eurotiomycetes</taxon>
        <taxon>Chaetothyriomycetidae</taxon>
        <taxon>Verrucariales</taxon>
        <taxon>Verrucariaceae</taxon>
        <taxon>Endocarpon</taxon>
    </lineage>
</organism>
<proteinExistence type="predicted"/>
<evidence type="ECO:0000256" key="1">
    <source>
        <dbReference type="SAM" id="MobiDB-lite"/>
    </source>
</evidence>
<dbReference type="Proteomes" id="UP000606974">
    <property type="component" value="Unassembled WGS sequence"/>
</dbReference>
<dbReference type="AlphaFoldDB" id="A0A8H7AET2"/>
<reference evidence="2" key="1">
    <citation type="submission" date="2020-02" db="EMBL/GenBank/DDBJ databases">
        <authorList>
            <person name="Palmer J.M."/>
        </authorList>
    </citation>
    <scope>NUCLEOTIDE SEQUENCE</scope>
    <source>
        <strain evidence="2">EPUS1.4</strain>
        <tissue evidence="2">Thallus</tissue>
    </source>
</reference>
<evidence type="ECO:0000313" key="3">
    <source>
        <dbReference type="Proteomes" id="UP000606974"/>
    </source>
</evidence>
<name>A0A8H7AET2_9EURO</name>
<accession>A0A8H7AET2</accession>
<feature type="compositionally biased region" description="Basic and acidic residues" evidence="1">
    <location>
        <begin position="203"/>
        <end position="214"/>
    </location>
</feature>
<protein>
    <submittedName>
        <fullName evidence="2">Uncharacterized protein</fullName>
    </submittedName>
</protein>
<comment type="caution">
    <text evidence="2">The sequence shown here is derived from an EMBL/GenBank/DDBJ whole genome shotgun (WGS) entry which is preliminary data.</text>
</comment>
<feature type="compositionally biased region" description="Polar residues" evidence="1">
    <location>
        <begin position="193"/>
        <end position="202"/>
    </location>
</feature>
<gene>
    <name evidence="2" type="ORF">GJ744_010278</name>
</gene>
<keyword evidence="3" id="KW-1185">Reference proteome</keyword>
<sequence length="230" mass="25722">MTLASLELSGILLLRKRMTTKSERDSVDNQGKLPLDTEVFGDVDAQDLKAWNYGTEGGIVDLTGQSDRRPSPPTLDKAKPPGNCPRTGNIREQQEAMLVSRECTQKVSCSVEHKTVFALENHLLRWPDRCIRRKFRHPESLRSGLITNMTAPFTQKPGASEVLLPKQQCPTTQRLRRSISIHFQAEHKEGISHCSTPGTKLESQSRKADRRATQDDNGMAGPKRLLKPSV</sequence>
<feature type="region of interest" description="Disordered" evidence="1">
    <location>
        <begin position="186"/>
        <end position="230"/>
    </location>
</feature>
<dbReference type="EMBL" id="JAACFV010000066">
    <property type="protein sequence ID" value="KAF7507608.1"/>
    <property type="molecule type" value="Genomic_DNA"/>
</dbReference>
<evidence type="ECO:0000313" key="2">
    <source>
        <dbReference type="EMBL" id="KAF7507608.1"/>
    </source>
</evidence>
<feature type="region of interest" description="Disordered" evidence="1">
    <location>
        <begin position="59"/>
        <end position="88"/>
    </location>
</feature>